<feature type="compositionally biased region" description="Low complexity" evidence="1">
    <location>
        <begin position="292"/>
        <end position="306"/>
    </location>
</feature>
<feature type="region of interest" description="Disordered" evidence="1">
    <location>
        <begin position="204"/>
        <end position="247"/>
    </location>
</feature>
<feature type="compositionally biased region" description="Basic and acidic residues" evidence="1">
    <location>
        <begin position="419"/>
        <end position="431"/>
    </location>
</feature>
<name>A0A167N8K2_9HYPO</name>
<dbReference type="AlphaFoldDB" id="A0A167N8K2"/>
<sequence>MDDPGWSWPAWKFGMRRDALLTTLHERYNTFQSTIQDPDAFHHDVFEIANEATTTDDFHRLLADRREQRLRELNDSLESASYEIIANPALIGTAQWELALQLFRTRSLDSLVRYFASYLPADHRWNHRDTQYTSSSTKTTQRTLLDDAPLTHEPLSITDHHHHQLPPSPRSVTTCSDDSDASSRHVFSSMDAFSPVRTLSFSDSENDFEHSHGIDHDVVKDDCPSPCQDDDSSQSSGPATPASLSEMGDEPEMIEVEAHDEGPVAAAAAAALPKELAALHPETKTKRPSPAPLSTSPSSTASAPTSHATLITPTLSPASCGHASGFCEPTKPTPLSFSMRARHRSVSPSGSRILAHTAASAALPAAVAAVVSTVGVTTRSGRSTGRPSRLMHFYRAARRSSPECRNCRAGSSRWQQRQHSHERGHGVEKQRPIRTRLRERREAGTRERC</sequence>
<feature type="compositionally biased region" description="Basic and acidic residues" evidence="1">
    <location>
        <begin position="207"/>
        <end position="223"/>
    </location>
</feature>
<accession>A0A167N8K2</accession>
<gene>
    <name evidence="2" type="ORF">SPI_08354</name>
</gene>
<feature type="region of interest" description="Disordered" evidence="1">
    <location>
        <begin position="281"/>
        <end position="306"/>
    </location>
</feature>
<dbReference type="EMBL" id="AZHD01000020">
    <property type="protein sequence ID" value="OAA55259.1"/>
    <property type="molecule type" value="Genomic_DNA"/>
</dbReference>
<feature type="region of interest" description="Disordered" evidence="1">
    <location>
        <begin position="158"/>
        <end position="181"/>
    </location>
</feature>
<dbReference type="OrthoDB" id="4366798at2759"/>
<comment type="caution">
    <text evidence="2">The sequence shown here is derived from an EMBL/GenBank/DDBJ whole genome shotgun (WGS) entry which is preliminary data.</text>
</comment>
<keyword evidence="3" id="KW-1185">Reference proteome</keyword>
<dbReference type="STRING" id="1081102.A0A167N8K2"/>
<evidence type="ECO:0000256" key="1">
    <source>
        <dbReference type="SAM" id="MobiDB-lite"/>
    </source>
</evidence>
<evidence type="ECO:0000313" key="2">
    <source>
        <dbReference type="EMBL" id="OAA55259.1"/>
    </source>
</evidence>
<reference evidence="2 3" key="1">
    <citation type="journal article" date="2016" name="Genome Biol. Evol.">
        <title>Divergent and convergent evolution of fungal pathogenicity.</title>
        <authorList>
            <person name="Shang Y."/>
            <person name="Xiao G."/>
            <person name="Zheng P."/>
            <person name="Cen K."/>
            <person name="Zhan S."/>
            <person name="Wang C."/>
        </authorList>
    </citation>
    <scope>NUCLEOTIDE SEQUENCE [LARGE SCALE GENOMIC DNA]</scope>
    <source>
        <strain evidence="2 3">RCEF 264</strain>
    </source>
</reference>
<evidence type="ECO:0000313" key="3">
    <source>
        <dbReference type="Proteomes" id="UP000076874"/>
    </source>
</evidence>
<feature type="compositionally biased region" description="Basic and acidic residues" evidence="1">
    <location>
        <begin position="439"/>
        <end position="449"/>
    </location>
</feature>
<proteinExistence type="predicted"/>
<organism evidence="2 3">
    <name type="scientific">Niveomyces insectorum RCEF 264</name>
    <dbReference type="NCBI Taxonomy" id="1081102"/>
    <lineage>
        <taxon>Eukaryota</taxon>
        <taxon>Fungi</taxon>
        <taxon>Dikarya</taxon>
        <taxon>Ascomycota</taxon>
        <taxon>Pezizomycotina</taxon>
        <taxon>Sordariomycetes</taxon>
        <taxon>Hypocreomycetidae</taxon>
        <taxon>Hypocreales</taxon>
        <taxon>Cordycipitaceae</taxon>
        <taxon>Niveomyces</taxon>
    </lineage>
</organism>
<dbReference type="Proteomes" id="UP000076874">
    <property type="component" value="Unassembled WGS sequence"/>
</dbReference>
<protein>
    <submittedName>
        <fullName evidence="2">Uncharacterized protein</fullName>
    </submittedName>
</protein>
<feature type="region of interest" description="Disordered" evidence="1">
    <location>
        <begin position="407"/>
        <end position="449"/>
    </location>
</feature>